<sequence length="59" mass="6733">MGIGLRYKKPIIYFSLITPIVETLDTMMKVGFIIANYELSLLGSMELQRDRKPLSQEGL</sequence>
<proteinExistence type="predicted"/>
<evidence type="ECO:0000313" key="2">
    <source>
        <dbReference type="EMBL" id="KAA0691310.1"/>
    </source>
</evidence>
<evidence type="ECO:0000313" key="3">
    <source>
        <dbReference type="Proteomes" id="UP000463138"/>
    </source>
</evidence>
<name>A0A7V7GPI7_9GAMM</name>
<organism evidence="2 3">
    <name type="scientific">Halopseudomonas laoshanensis</name>
    <dbReference type="NCBI Taxonomy" id="2268758"/>
    <lineage>
        <taxon>Bacteria</taxon>
        <taxon>Pseudomonadati</taxon>
        <taxon>Pseudomonadota</taxon>
        <taxon>Gammaproteobacteria</taxon>
        <taxon>Pseudomonadales</taxon>
        <taxon>Pseudomonadaceae</taxon>
        <taxon>Halopseudomonas</taxon>
    </lineage>
</organism>
<evidence type="ECO:0000256" key="1">
    <source>
        <dbReference type="SAM" id="Phobius"/>
    </source>
</evidence>
<reference evidence="2 3" key="1">
    <citation type="submission" date="2018-07" db="EMBL/GenBank/DDBJ databases">
        <title>Pseudomonas laoshanensis sp. nov., isolated from soil.</title>
        <authorList>
            <person name="Sun J."/>
            <person name="Yu L."/>
            <person name="Wang M."/>
            <person name="Zhang C."/>
        </authorList>
    </citation>
    <scope>NUCLEOTIDE SEQUENCE [LARGE SCALE GENOMIC DNA]</scope>
    <source>
        <strain evidence="2 3">Y22</strain>
    </source>
</reference>
<gene>
    <name evidence="2" type="ORF">DT594_17165</name>
</gene>
<dbReference type="Proteomes" id="UP000463138">
    <property type="component" value="Unassembled WGS sequence"/>
</dbReference>
<comment type="caution">
    <text evidence="2">The sequence shown here is derived from an EMBL/GenBank/DDBJ whole genome shotgun (WGS) entry which is preliminary data.</text>
</comment>
<accession>A0A7V7GPI7</accession>
<keyword evidence="1" id="KW-0812">Transmembrane</keyword>
<feature type="transmembrane region" description="Helical" evidence="1">
    <location>
        <begin position="12"/>
        <end position="35"/>
    </location>
</feature>
<keyword evidence="1" id="KW-0472">Membrane</keyword>
<keyword evidence="1" id="KW-1133">Transmembrane helix</keyword>
<dbReference type="EMBL" id="QOVF01000008">
    <property type="protein sequence ID" value="KAA0691310.1"/>
    <property type="molecule type" value="Genomic_DNA"/>
</dbReference>
<protein>
    <submittedName>
        <fullName evidence="2">Uncharacterized protein</fullName>
    </submittedName>
</protein>
<keyword evidence="3" id="KW-1185">Reference proteome</keyword>
<dbReference type="AlphaFoldDB" id="A0A7V7GPI7"/>